<evidence type="ECO:0000313" key="3">
    <source>
        <dbReference type="Proteomes" id="UP000319263"/>
    </source>
</evidence>
<feature type="transmembrane region" description="Helical" evidence="1">
    <location>
        <begin position="12"/>
        <end position="33"/>
    </location>
</feature>
<keyword evidence="1" id="KW-0472">Membrane</keyword>
<reference evidence="2 3" key="1">
    <citation type="submission" date="2019-07" db="EMBL/GenBank/DDBJ databases">
        <title>Microlunatus dokdonensis sp. nov. isolated from the rhizospheric soil of the wild plant Elymus tsukushiensis.</title>
        <authorList>
            <person name="Ghim S.-Y."/>
            <person name="Hwang Y.-J."/>
            <person name="Son J.-S."/>
            <person name="Shin J.-H."/>
        </authorList>
    </citation>
    <scope>NUCLEOTIDE SEQUENCE [LARGE SCALE GENOMIC DNA]</scope>
    <source>
        <strain evidence="2 3">KUDC0627</strain>
    </source>
</reference>
<dbReference type="RefSeq" id="WP_143985267.1">
    <property type="nucleotide sequence ID" value="NZ_CP041692.1"/>
</dbReference>
<keyword evidence="1" id="KW-0812">Transmembrane</keyword>
<keyword evidence="3" id="KW-1185">Reference proteome</keyword>
<dbReference type="KEGG" id="mik:FOE78_04615"/>
<dbReference type="EMBL" id="CP041692">
    <property type="protein sequence ID" value="QDP95286.1"/>
    <property type="molecule type" value="Genomic_DNA"/>
</dbReference>
<evidence type="ECO:0000256" key="1">
    <source>
        <dbReference type="SAM" id="Phobius"/>
    </source>
</evidence>
<dbReference type="Proteomes" id="UP000319263">
    <property type="component" value="Chromosome"/>
</dbReference>
<proteinExistence type="predicted"/>
<accession>A0A516PVS4</accession>
<keyword evidence="1" id="KW-1133">Transmembrane helix</keyword>
<evidence type="ECO:0008006" key="4">
    <source>
        <dbReference type="Google" id="ProtNLM"/>
    </source>
</evidence>
<evidence type="ECO:0000313" key="2">
    <source>
        <dbReference type="EMBL" id="QDP95286.1"/>
    </source>
</evidence>
<feature type="transmembrane region" description="Helical" evidence="1">
    <location>
        <begin position="39"/>
        <end position="61"/>
    </location>
</feature>
<gene>
    <name evidence="2" type="ORF">FOE78_04615</name>
</gene>
<protein>
    <recommendedName>
        <fullName evidence="4">PH domain-containing protein</fullName>
    </recommendedName>
</protein>
<dbReference type="AlphaFoldDB" id="A0A516PVS4"/>
<name>A0A516PVS4_9ACTN</name>
<sequence length="167" mass="18042">MELHVALGPPLRQAAVILGLAIVVVVAVVLDGGPDDSSTVVLLCFAAVLLAVRVGVAVAALRARQQGQVAIRIDSDGITRSGEPLVSWSRMETVRVRYFWGPLAHPRRLHQRARVIQFLLAQESRFANRAGTKPVAGLIIGVANYDATLDEVLAAVRRYSTVPIQFD</sequence>
<organism evidence="2 3">
    <name type="scientific">Microlunatus elymi</name>
    <dbReference type="NCBI Taxonomy" id="2596828"/>
    <lineage>
        <taxon>Bacteria</taxon>
        <taxon>Bacillati</taxon>
        <taxon>Actinomycetota</taxon>
        <taxon>Actinomycetes</taxon>
        <taxon>Propionibacteriales</taxon>
        <taxon>Propionibacteriaceae</taxon>
        <taxon>Microlunatus</taxon>
    </lineage>
</organism>